<dbReference type="OMA" id="GWPENFA"/>
<evidence type="ECO:0000313" key="2">
    <source>
        <dbReference type="Proteomes" id="UP000007646"/>
    </source>
</evidence>
<reference evidence="1" key="2">
    <citation type="submission" date="2025-08" db="UniProtKB">
        <authorList>
            <consortium name="Ensembl"/>
        </authorList>
    </citation>
    <scope>IDENTIFICATION</scope>
    <source>
        <strain evidence="1">Isolate ISIS603380</strain>
    </source>
</reference>
<protein>
    <submittedName>
        <fullName evidence="1">Armadillo like helical domain containing 2</fullName>
    </submittedName>
</protein>
<sequence>PFYTMAKSHGFCRRFWLQIYQYFVRLYQGFQKFWQVNIKGFFVTKEEEHISSVESIFHKEKILVLGHMLRNKSLAIEKRAQAAYRIGMLSFTGGPIAGQFAGEYMKDVYDLLKTQEMGPKVKISLLQSVACWCYLNPASQRRAKHLHFIPLLISFIEDRCESTIKSEINSHLLVKCWTCYVLSVLMCNNSSCMKMVRDYSSVKNQLEILASEDWSGWPENFAEVLYFLVGFHKN</sequence>
<proteinExistence type="predicted"/>
<reference evidence="1" key="3">
    <citation type="submission" date="2025-09" db="UniProtKB">
        <authorList>
            <consortium name="Ensembl"/>
        </authorList>
    </citation>
    <scope>IDENTIFICATION</scope>
    <source>
        <strain evidence="1">Isolate ISIS603380</strain>
    </source>
</reference>
<accession>G3U7K3</accession>
<reference evidence="1 2" key="1">
    <citation type="submission" date="2009-06" db="EMBL/GenBank/DDBJ databases">
        <title>The Genome Sequence of Loxodonta africana (African elephant).</title>
        <authorList>
            <person name="Di Palma F."/>
            <person name="Heiman D."/>
            <person name="Young S."/>
            <person name="Johnson J."/>
            <person name="Lander E.S."/>
            <person name="Lindblad-Toh K."/>
        </authorList>
    </citation>
    <scope>NUCLEOTIDE SEQUENCE [LARGE SCALE GENOMIC DNA]</scope>
    <source>
        <strain evidence="1 2">Isolate ISIS603380</strain>
    </source>
</reference>
<name>G3U7K3_LOXAF</name>
<keyword evidence="2" id="KW-1185">Reference proteome</keyword>
<dbReference type="InterPro" id="IPR040268">
    <property type="entry name" value="ARMH2"/>
</dbReference>
<dbReference type="HOGENOM" id="CLU_104877_0_0_1"/>
<organism evidence="1 2">
    <name type="scientific">Loxodonta africana</name>
    <name type="common">African elephant</name>
    <dbReference type="NCBI Taxonomy" id="9785"/>
    <lineage>
        <taxon>Eukaryota</taxon>
        <taxon>Metazoa</taxon>
        <taxon>Chordata</taxon>
        <taxon>Craniata</taxon>
        <taxon>Vertebrata</taxon>
        <taxon>Euteleostomi</taxon>
        <taxon>Mammalia</taxon>
        <taxon>Eutheria</taxon>
        <taxon>Afrotheria</taxon>
        <taxon>Proboscidea</taxon>
        <taxon>Elephantidae</taxon>
        <taxon>Loxodonta</taxon>
    </lineage>
</organism>
<dbReference type="Proteomes" id="UP000007646">
    <property type="component" value="Unassembled WGS sequence"/>
</dbReference>
<dbReference type="SUPFAM" id="SSF48371">
    <property type="entry name" value="ARM repeat"/>
    <property type="match status" value="1"/>
</dbReference>
<dbReference type="AlphaFoldDB" id="G3U7K3"/>
<dbReference type="PANTHER" id="PTHR37679">
    <property type="entry name" value="ARMADILLO-LIKE HELICAL DOMAIN-CONTAINING PROTEIN 2"/>
    <property type="match status" value="1"/>
</dbReference>
<gene>
    <name evidence="1" type="primary">ARMH2</name>
</gene>
<dbReference type="Ensembl" id="ENSLAFT00000028008.1">
    <property type="protein sequence ID" value="ENSLAFP00000023811.1"/>
    <property type="gene ID" value="ENSLAFG00000031504.1"/>
</dbReference>
<dbReference type="PANTHER" id="PTHR37679:SF1">
    <property type="entry name" value="ARMADILLO-LIKE HELICAL DOMAIN-CONTAINING PROTEIN 2"/>
    <property type="match status" value="1"/>
</dbReference>
<dbReference type="GeneTree" id="ENSGT00530000068834"/>
<dbReference type="eggNOG" id="ENOG502S56C">
    <property type="taxonomic scope" value="Eukaryota"/>
</dbReference>
<dbReference type="InterPro" id="IPR016024">
    <property type="entry name" value="ARM-type_fold"/>
</dbReference>
<dbReference type="InParanoid" id="G3U7K3"/>
<evidence type="ECO:0000313" key="1">
    <source>
        <dbReference type="Ensembl" id="ENSLAFP00000023811.1"/>
    </source>
</evidence>
<dbReference type="Pfam" id="PF17822">
    <property type="entry name" value="ARMH2"/>
    <property type="match status" value="1"/>
</dbReference>